<dbReference type="PANTHER" id="PTHR20882:SF14">
    <property type="entry name" value="CYTOPLASMIC TRNA 2-THIOLATION PROTEIN 2"/>
    <property type="match status" value="1"/>
</dbReference>
<dbReference type="InterPro" id="IPR014729">
    <property type="entry name" value="Rossmann-like_a/b/a_fold"/>
</dbReference>
<comment type="subcellular location">
    <subcellularLocation>
        <location evidence="3">Cytoplasm</location>
    </subcellularLocation>
</comment>
<reference evidence="4 5" key="1">
    <citation type="journal article" date="2023" name="Elife">
        <title>Identification of key yeast species and microbe-microbe interactions impacting larval growth of Drosophila in the wild.</title>
        <authorList>
            <person name="Mure A."/>
            <person name="Sugiura Y."/>
            <person name="Maeda R."/>
            <person name="Honda K."/>
            <person name="Sakurai N."/>
            <person name="Takahashi Y."/>
            <person name="Watada M."/>
            <person name="Katoh T."/>
            <person name="Gotoh A."/>
            <person name="Gotoh Y."/>
            <person name="Taniguchi I."/>
            <person name="Nakamura K."/>
            <person name="Hayashi T."/>
            <person name="Katayama T."/>
            <person name="Uemura T."/>
            <person name="Hattori Y."/>
        </authorList>
    </citation>
    <scope>NUCLEOTIDE SEQUENCE [LARGE SCALE GENOMIC DNA]</scope>
    <source>
        <strain evidence="4 5">KH-74</strain>
    </source>
</reference>
<comment type="caution">
    <text evidence="4">The sequence shown here is derived from an EMBL/GenBank/DDBJ whole genome shotgun (WGS) entry which is preliminary data.</text>
</comment>
<evidence type="ECO:0000256" key="2">
    <source>
        <dbReference type="ARBA" id="ARBA00022694"/>
    </source>
</evidence>
<dbReference type="GO" id="GO:0032447">
    <property type="term" value="P:protein urmylation"/>
    <property type="evidence" value="ECO:0007669"/>
    <property type="project" value="UniProtKB-UniRule"/>
</dbReference>
<dbReference type="GO" id="GO:0016783">
    <property type="term" value="F:sulfurtransferase activity"/>
    <property type="evidence" value="ECO:0007669"/>
    <property type="project" value="TreeGrafter"/>
</dbReference>
<dbReference type="AlphaFoldDB" id="A0AAV5RRD6"/>
<dbReference type="GO" id="GO:0016779">
    <property type="term" value="F:nucleotidyltransferase activity"/>
    <property type="evidence" value="ECO:0007669"/>
    <property type="project" value="UniProtKB-UniRule"/>
</dbReference>
<gene>
    <name evidence="3" type="primary">NCS2</name>
    <name evidence="3" type="synonym">CTU2</name>
    <name evidence="4" type="ORF">DAKH74_007070</name>
</gene>
<comment type="similarity">
    <text evidence="3">Belongs to the CTU2/NCS2 family.</text>
</comment>
<dbReference type="GO" id="GO:0005829">
    <property type="term" value="C:cytosol"/>
    <property type="evidence" value="ECO:0007669"/>
    <property type="project" value="TreeGrafter"/>
</dbReference>
<dbReference type="Pfam" id="PF10288">
    <property type="entry name" value="CTU2"/>
    <property type="match status" value="1"/>
</dbReference>
<sequence length="472" mass="54744">MTTFKCKRCKETDATLKSRKELFCDACFIKFVSMKQRKLMMVDEFYRDHFKVLYGKDLVDDGKSKILVPFDFSSSSLSALDVLLGLLKEQNMQHRGRVGFTLELLTVFKSDEDRINIENMWKELRSSPLYDESAWGFVNYHMVNANNFFESAKELQHIVLHDQDFTTKAIEWRNESDGEYSIQTLLDRCPNRNTRNDMWIFIVKHIVKKFTYQQENIKVILWCQSMTKMADQIIGLVVKGRGAQIASSLDSENADAEYGDRFKNLYPLKNTLLSQLDAYCIIRGLDKYTLNYEVKSDLFLNATDTDTSDTKTKNIRLVKNMTINELARKYFDDIEGEYSNIISTVLRTGDKLKPPKIETSSTDNHHGSSKCAICLNTIYDDPAEWLRNIAVNRGHPVETEEEQSYYDQWKASKIGLQNEEYLTLRNHAWDNGNDIDLCYGCTINLNGIKTKELVWPKNDSEELQSVLAEYEL</sequence>
<proteinExistence type="inferred from homology"/>
<dbReference type="PANTHER" id="PTHR20882">
    <property type="entry name" value="CYTOPLASMIC TRNA 2-THIOLATION PROTEIN 2"/>
    <property type="match status" value="1"/>
</dbReference>
<dbReference type="InterPro" id="IPR019407">
    <property type="entry name" value="CTU2"/>
</dbReference>
<keyword evidence="2 3" id="KW-0819">tRNA processing</keyword>
<organism evidence="4 5">
    <name type="scientific">Maudiozyma humilis</name>
    <name type="common">Sour dough yeast</name>
    <name type="synonym">Kazachstania humilis</name>
    <dbReference type="NCBI Taxonomy" id="51915"/>
    <lineage>
        <taxon>Eukaryota</taxon>
        <taxon>Fungi</taxon>
        <taxon>Dikarya</taxon>
        <taxon>Ascomycota</taxon>
        <taxon>Saccharomycotina</taxon>
        <taxon>Saccharomycetes</taxon>
        <taxon>Saccharomycetales</taxon>
        <taxon>Saccharomycetaceae</taxon>
        <taxon>Maudiozyma</taxon>
    </lineage>
</organism>
<dbReference type="Proteomes" id="UP001377567">
    <property type="component" value="Unassembled WGS sequence"/>
</dbReference>
<keyword evidence="1 3" id="KW-0963">Cytoplasm</keyword>
<dbReference type="GO" id="GO:0000049">
    <property type="term" value="F:tRNA binding"/>
    <property type="evidence" value="ECO:0007669"/>
    <property type="project" value="InterPro"/>
</dbReference>
<evidence type="ECO:0000313" key="5">
    <source>
        <dbReference type="Proteomes" id="UP001377567"/>
    </source>
</evidence>
<evidence type="ECO:0000256" key="3">
    <source>
        <dbReference type="HAMAP-Rule" id="MF_03054"/>
    </source>
</evidence>
<keyword evidence="5" id="KW-1185">Reference proteome</keyword>
<comment type="function">
    <text evidence="3">Plays a central role in 2-thiolation of mcm(5)S(2)U at tRNA wobble positions of tRNA(Lys), tRNA(Glu) and tRNA(Gln). May act by forming a heterodimer with NCS6 that ligates sulfur from thiocarboxylated URM1 onto the uridine of tRNAs at wobble position. Prior mcm(5) tRNA modification by the elongator complex is required for 2-thiolation. May also be involved in protein urmylation.</text>
</comment>
<evidence type="ECO:0000256" key="1">
    <source>
        <dbReference type="ARBA" id="ARBA00022490"/>
    </source>
</evidence>
<dbReference type="Gene3D" id="3.40.50.620">
    <property type="entry name" value="HUPs"/>
    <property type="match status" value="1"/>
</dbReference>
<dbReference type="EMBL" id="BTGD01000001">
    <property type="protein sequence ID" value="GMM54091.1"/>
    <property type="molecule type" value="Genomic_DNA"/>
</dbReference>
<protein>
    <recommendedName>
        <fullName evidence="3">Cytoplasmic tRNA 2-thiolation protein 2</fullName>
    </recommendedName>
</protein>
<evidence type="ECO:0000313" key="4">
    <source>
        <dbReference type="EMBL" id="GMM54091.1"/>
    </source>
</evidence>
<accession>A0AAV5RRD6</accession>
<dbReference type="GO" id="GO:0002143">
    <property type="term" value="P:tRNA wobble position uridine thiolation"/>
    <property type="evidence" value="ECO:0007669"/>
    <property type="project" value="TreeGrafter"/>
</dbReference>
<comment type="pathway">
    <text evidence="3">tRNA modification; 5-methoxycarbonylmethyl-2-thiouridine-tRNA biosynthesis.</text>
</comment>
<dbReference type="HAMAP" id="MF_03054">
    <property type="entry name" value="CTU2"/>
    <property type="match status" value="1"/>
</dbReference>
<name>A0AAV5RRD6_MAUHU</name>